<dbReference type="eggNOG" id="ENOG5031X8Z">
    <property type="taxonomic scope" value="Bacteria"/>
</dbReference>
<keyword evidence="2" id="KW-0812">Transmembrane</keyword>
<dbReference type="AlphaFoldDB" id="A0A087C007"/>
<proteinExistence type="predicted"/>
<reference evidence="3 4" key="1">
    <citation type="submission" date="2014-03" db="EMBL/GenBank/DDBJ databases">
        <title>Genomics of Bifidobacteria.</title>
        <authorList>
            <person name="Ventura M."/>
            <person name="Milani C."/>
            <person name="Lugli G.A."/>
        </authorList>
    </citation>
    <scope>NUCLEOTIDE SEQUENCE [LARGE SCALE GENOMIC DNA]</scope>
    <source>
        <strain evidence="3 4">DSM 21395</strain>
    </source>
</reference>
<keyword evidence="2" id="KW-1133">Transmembrane helix</keyword>
<evidence type="ECO:0000313" key="4">
    <source>
        <dbReference type="Proteomes" id="UP000029082"/>
    </source>
</evidence>
<evidence type="ECO:0000313" key="3">
    <source>
        <dbReference type="EMBL" id="KFI76607.1"/>
    </source>
</evidence>
<keyword evidence="4" id="KW-1185">Reference proteome</keyword>
<keyword evidence="2" id="KW-0472">Membrane</keyword>
<sequence length="236" mass="25610">MNPSGAHIESACRDAWGAARPTGIIAWGTVPSRSVTSETLNTMAWVYTYIAFIGVVTVIAVAVVIKLALRHRTRFSTSHALKNLRRELKSRQRAGRHSIPDAHAGLDQPLDTALSTAEIESTIKLITVLNNNTATLAKAAKLGMYSLIGTFALGAASFSPNTLPTRLAIVGGTILCALVFLLAGLRRIIRTGRANANLTTEFERWAEQHPNYGESPARSRASRRPRQTSEAAQQPW</sequence>
<protein>
    <submittedName>
        <fullName evidence="3">Uncharacterized protein</fullName>
    </submittedName>
</protein>
<organism evidence="3 4">
    <name type="scientific">Bifidobacterium mongoliense DSM 21395</name>
    <dbReference type="NCBI Taxonomy" id="1437603"/>
    <lineage>
        <taxon>Bacteria</taxon>
        <taxon>Bacillati</taxon>
        <taxon>Actinomycetota</taxon>
        <taxon>Actinomycetes</taxon>
        <taxon>Bifidobacteriales</taxon>
        <taxon>Bifidobacteriaceae</taxon>
        <taxon>Bifidobacterium</taxon>
    </lineage>
</organism>
<evidence type="ECO:0000256" key="2">
    <source>
        <dbReference type="SAM" id="Phobius"/>
    </source>
</evidence>
<feature type="transmembrane region" description="Helical" evidence="2">
    <location>
        <begin position="142"/>
        <end position="159"/>
    </location>
</feature>
<gene>
    <name evidence="3" type="ORF">BMON_1207</name>
</gene>
<feature type="transmembrane region" description="Helical" evidence="2">
    <location>
        <begin position="165"/>
        <end position="185"/>
    </location>
</feature>
<feature type="region of interest" description="Disordered" evidence="1">
    <location>
        <begin position="209"/>
        <end position="236"/>
    </location>
</feature>
<comment type="caution">
    <text evidence="3">The sequence shown here is derived from an EMBL/GenBank/DDBJ whole genome shotgun (WGS) entry which is preliminary data.</text>
</comment>
<dbReference type="EMBL" id="JGZE01000013">
    <property type="protein sequence ID" value="KFI76607.1"/>
    <property type="molecule type" value="Genomic_DNA"/>
</dbReference>
<evidence type="ECO:0000256" key="1">
    <source>
        <dbReference type="SAM" id="MobiDB-lite"/>
    </source>
</evidence>
<dbReference type="Proteomes" id="UP000029082">
    <property type="component" value="Unassembled WGS sequence"/>
</dbReference>
<feature type="transmembrane region" description="Helical" evidence="2">
    <location>
        <begin position="46"/>
        <end position="69"/>
    </location>
</feature>
<accession>A0A087C007</accession>
<name>A0A087C007_9BIFI</name>